<gene>
    <name evidence="2" type="ORF">A3C16_01645</name>
</gene>
<dbReference type="EMBL" id="MHQL01000020">
    <property type="protein sequence ID" value="OHA03132.1"/>
    <property type="molecule type" value="Genomic_DNA"/>
</dbReference>
<reference evidence="2 3" key="1">
    <citation type="journal article" date="2016" name="Nat. Commun.">
        <title>Thousands of microbial genomes shed light on interconnected biogeochemical processes in an aquifer system.</title>
        <authorList>
            <person name="Anantharaman K."/>
            <person name="Brown C.T."/>
            <person name="Hug L.A."/>
            <person name="Sharon I."/>
            <person name="Castelle C.J."/>
            <person name="Probst A.J."/>
            <person name="Thomas B.C."/>
            <person name="Singh A."/>
            <person name="Wilkins M.J."/>
            <person name="Karaoz U."/>
            <person name="Brodie E.L."/>
            <person name="Williams K.H."/>
            <person name="Hubbard S.S."/>
            <person name="Banfield J.F."/>
        </authorList>
    </citation>
    <scope>NUCLEOTIDE SEQUENCE [LARGE SCALE GENOMIC DNA]</scope>
</reference>
<dbReference type="SUPFAM" id="SSF46785">
    <property type="entry name" value="Winged helix' DNA-binding domain"/>
    <property type="match status" value="1"/>
</dbReference>
<dbReference type="InterPro" id="IPR051797">
    <property type="entry name" value="TrmB-like"/>
</dbReference>
<organism evidence="2 3">
    <name type="scientific">Candidatus Sungbacteria bacterium RIFCSPHIGHO2_02_FULL_51_29</name>
    <dbReference type="NCBI Taxonomy" id="1802273"/>
    <lineage>
        <taxon>Bacteria</taxon>
        <taxon>Candidatus Sungiibacteriota</taxon>
    </lineage>
</organism>
<dbReference type="PANTHER" id="PTHR34293:SF1">
    <property type="entry name" value="HTH-TYPE TRANSCRIPTIONAL REGULATOR TRMBL2"/>
    <property type="match status" value="1"/>
</dbReference>
<evidence type="ECO:0000313" key="3">
    <source>
        <dbReference type="Proteomes" id="UP000177811"/>
    </source>
</evidence>
<sequence length="277" mass="32478">MEGAIFFTKIIVNKSFMSEKRIIAQKKELAEVLGRLGLNGRDQEVYLALLRKGRATISPLARTTTMPVTTVQSVLQRLVSRGFVGFTKRRSRHVYEAYDPTVLRKIAQDQERDIASIIPFLLNMRGAVADAKIRIYWKERVTDIFNQALNAKSGKVYEIVSARDIQEVLGERFHFTKQRMQRNVRLRSLRIEKYEIKRYSRYTHVRELREAKFLPRELTFRTSLMFWDTTIAFFTAKDEGLAWTVESVSLSETFRQLFELLWSISHPMETLIEHPRP</sequence>
<dbReference type="InterPro" id="IPR036390">
    <property type="entry name" value="WH_DNA-bd_sf"/>
</dbReference>
<dbReference type="InterPro" id="IPR036388">
    <property type="entry name" value="WH-like_DNA-bd_sf"/>
</dbReference>
<dbReference type="InterPro" id="IPR002831">
    <property type="entry name" value="Tscrpt_reg_TrmB_N"/>
</dbReference>
<dbReference type="Gene3D" id="1.10.10.10">
    <property type="entry name" value="Winged helix-like DNA-binding domain superfamily/Winged helix DNA-binding domain"/>
    <property type="match status" value="1"/>
</dbReference>
<name>A0A1G2KX38_9BACT</name>
<proteinExistence type="predicted"/>
<evidence type="ECO:0000259" key="1">
    <source>
        <dbReference type="Pfam" id="PF01978"/>
    </source>
</evidence>
<protein>
    <recommendedName>
        <fullName evidence="1">Transcription regulator TrmB N-terminal domain-containing protein</fullName>
    </recommendedName>
</protein>
<accession>A0A1G2KX38</accession>
<comment type="caution">
    <text evidence="2">The sequence shown here is derived from an EMBL/GenBank/DDBJ whole genome shotgun (WGS) entry which is preliminary data.</text>
</comment>
<dbReference type="Pfam" id="PF01978">
    <property type="entry name" value="TrmB"/>
    <property type="match status" value="1"/>
</dbReference>
<dbReference type="Proteomes" id="UP000177811">
    <property type="component" value="Unassembled WGS sequence"/>
</dbReference>
<dbReference type="PANTHER" id="PTHR34293">
    <property type="entry name" value="HTH-TYPE TRANSCRIPTIONAL REGULATOR TRMBL2"/>
    <property type="match status" value="1"/>
</dbReference>
<feature type="domain" description="Transcription regulator TrmB N-terminal" evidence="1">
    <location>
        <begin position="35"/>
        <end position="100"/>
    </location>
</feature>
<evidence type="ECO:0000313" key="2">
    <source>
        <dbReference type="EMBL" id="OHA03132.1"/>
    </source>
</evidence>
<dbReference type="AlphaFoldDB" id="A0A1G2KX38"/>